<evidence type="ECO:0000313" key="5">
    <source>
        <dbReference type="Proteomes" id="UP000187609"/>
    </source>
</evidence>
<dbReference type="PANTHER" id="PTHR45717:SF10">
    <property type="entry name" value="OS10G0501000 PROTEIN"/>
    <property type="match status" value="1"/>
</dbReference>
<dbReference type="EMBL" id="MJEQ01001004">
    <property type="protein sequence ID" value="OIT32729.1"/>
    <property type="molecule type" value="Genomic_DNA"/>
</dbReference>
<dbReference type="PANTHER" id="PTHR45717">
    <property type="entry name" value="OS12G0527900 PROTEIN"/>
    <property type="match status" value="1"/>
</dbReference>
<gene>
    <name evidence="4" type="ORF">A4A49_17688</name>
</gene>
<organism evidence="4 5">
    <name type="scientific">Nicotiana attenuata</name>
    <name type="common">Coyote tobacco</name>
    <dbReference type="NCBI Taxonomy" id="49451"/>
    <lineage>
        <taxon>Eukaryota</taxon>
        <taxon>Viridiplantae</taxon>
        <taxon>Streptophyta</taxon>
        <taxon>Embryophyta</taxon>
        <taxon>Tracheophyta</taxon>
        <taxon>Spermatophyta</taxon>
        <taxon>Magnoliopsida</taxon>
        <taxon>eudicotyledons</taxon>
        <taxon>Gunneridae</taxon>
        <taxon>Pentapetalae</taxon>
        <taxon>asterids</taxon>
        <taxon>lamiids</taxon>
        <taxon>Solanales</taxon>
        <taxon>Solanaceae</taxon>
        <taxon>Nicotianoideae</taxon>
        <taxon>Nicotianeae</taxon>
        <taxon>Nicotiana</taxon>
    </lineage>
</organism>
<comment type="similarity">
    <text evidence="1">Belongs to the PPR family. P subfamily.</text>
</comment>
<accession>A0A314KVD7</accession>
<dbReference type="InterPro" id="IPR011990">
    <property type="entry name" value="TPR-like_helical_dom_sf"/>
</dbReference>
<dbReference type="Proteomes" id="UP000187609">
    <property type="component" value="Unassembled WGS sequence"/>
</dbReference>
<dbReference type="AlphaFoldDB" id="A0A314KVD7"/>
<dbReference type="NCBIfam" id="TIGR00756">
    <property type="entry name" value="PPR"/>
    <property type="match status" value="2"/>
</dbReference>
<evidence type="ECO:0000256" key="1">
    <source>
        <dbReference type="ARBA" id="ARBA00007626"/>
    </source>
</evidence>
<dbReference type="Gene3D" id="1.25.40.10">
    <property type="entry name" value="Tetratricopeptide repeat domain"/>
    <property type="match status" value="5"/>
</dbReference>
<evidence type="ECO:0000256" key="3">
    <source>
        <dbReference type="PROSITE-ProRule" id="PRU00708"/>
    </source>
</evidence>
<dbReference type="GO" id="GO:0005739">
    <property type="term" value="C:mitochondrion"/>
    <property type="evidence" value="ECO:0007669"/>
    <property type="project" value="TreeGrafter"/>
</dbReference>
<sequence length="939" mass="107606">MNGLTTPSVLIYYLEMLQSVCIWYQKLMDWKQQRKGTMQKMRYLGNANVEAYNIMMNLYVKMGDLQKLHSLVLEMEDKRIAGNAFSYTIRLNAYASVPDIKEMEKLLMKMEVDPLLIEWNAYAVAAKGYIKAGDVEKASKVLKKCEHLSKWKSARLANEIVLSVYASMGKKNDVYRIWNKLKNRVRLYLVSKAHGLEAAEKYFFSIPENLRASCVYVALLNCYTDAKSLRKAEETTLMVLEMEDKGIAGDAFSYTIRLNAYASVPDIKEMEKLLMKMEVDPLLIEWNAYAVAAKGYIKAGDVEKASKVLKKCEHLKKIFAEWEANHVYFDIRIPNLLIAIYCRKAHLERAELIIKRLLESGKRPNFRTWDHLALGYCSHDQMEKAVEALKKAILACEPRLKTHIYSLVASCVDYLQSNGDAEREQEIKRLLEERGLFSAEICIRSVKHGPTSLMVLRFSSYGTNSGTLASSSAAQKEEDDLYQRLLPYAPSTVSMTPIINQWIREGKTVEYTVLKKAIKQLRAYRRFKHALQIYEWMDNSKHLHITPGDVAVRVDLISKAHGLEAAEEYFASIPDNLRSSYVYGALLNCYADAKSSIKAEGTMQKMRDMGDANLLAYNVMMNLYAKMRDLEKLHSLVQEMEDKGIAGNVISYTIRLNAYASVPDVKEMEKLLIKMEENSLLIDWNAYAVVANGYIKAGDVEKASEVLKKCEHLSKGKNARLANESILSLYASMGKKNDVYRIWNKLKNRGKVYSSSYVSMISGLEKLDDIDGAEKIFAEWEAKEVYFDARIPNLLIALYCRKGQLGKAESIIERLLENGKRPNYRTWDRLAGGYYSHNQMEKAVETLKKAILASMPLRKPNIDSWAPCIDYLQSNGDVERAEEIKRLLKERGIFSAGWIYINRLRKEDYIKLGKYISDVVFSSYPRGWFMFGLIYFQPK</sequence>
<dbReference type="PROSITE" id="PS51375">
    <property type="entry name" value="PPR"/>
    <property type="match status" value="4"/>
</dbReference>
<name>A0A314KVD7_NICAT</name>
<dbReference type="Pfam" id="PF01535">
    <property type="entry name" value="PPR"/>
    <property type="match status" value="4"/>
</dbReference>
<feature type="repeat" description="PPR" evidence="3">
    <location>
        <begin position="613"/>
        <end position="647"/>
    </location>
</feature>
<reference evidence="4" key="1">
    <citation type="submission" date="2016-11" db="EMBL/GenBank/DDBJ databases">
        <title>The genome of Nicotiana attenuata.</title>
        <authorList>
            <person name="Xu S."/>
            <person name="Brockmoeller T."/>
            <person name="Gaquerel E."/>
            <person name="Navarro A."/>
            <person name="Kuhl H."/>
            <person name="Gase K."/>
            <person name="Ling Z."/>
            <person name="Zhou W."/>
            <person name="Kreitzer C."/>
            <person name="Stanke M."/>
            <person name="Tang H."/>
            <person name="Lyons E."/>
            <person name="Pandey P."/>
            <person name="Pandey S.P."/>
            <person name="Timmermann B."/>
            <person name="Baldwin I.T."/>
        </authorList>
    </citation>
    <scope>NUCLEOTIDE SEQUENCE [LARGE SCALE GENOMIC DNA]</scope>
    <source>
        <strain evidence="4">UT</strain>
    </source>
</reference>
<evidence type="ECO:0000256" key="2">
    <source>
        <dbReference type="ARBA" id="ARBA00022737"/>
    </source>
</evidence>
<dbReference type="GO" id="GO:0003729">
    <property type="term" value="F:mRNA binding"/>
    <property type="evidence" value="ECO:0007669"/>
    <property type="project" value="UniProtKB-ARBA"/>
</dbReference>
<protein>
    <submittedName>
        <fullName evidence="4">Pentatricopeptide repeat-containing protein, mitochondrial</fullName>
    </submittedName>
</protein>
<comment type="caution">
    <text evidence="4">The sequence shown here is derived from an EMBL/GenBank/DDBJ whole genome shotgun (WGS) entry which is preliminary data.</text>
</comment>
<feature type="repeat" description="PPR" evidence="3">
    <location>
        <begin position="330"/>
        <end position="364"/>
    </location>
</feature>
<feature type="repeat" description="PPR" evidence="3">
    <location>
        <begin position="788"/>
        <end position="822"/>
    </location>
</feature>
<dbReference type="InterPro" id="IPR002885">
    <property type="entry name" value="PPR_rpt"/>
</dbReference>
<dbReference type="SUPFAM" id="SSF81901">
    <property type="entry name" value="HCP-like"/>
    <property type="match status" value="1"/>
</dbReference>
<keyword evidence="2" id="KW-0677">Repeat</keyword>
<dbReference type="Gramene" id="OIT32729">
    <property type="protein sequence ID" value="OIT32729"/>
    <property type="gene ID" value="A4A49_17688"/>
</dbReference>
<dbReference type="SUPFAM" id="SSF48452">
    <property type="entry name" value="TPR-like"/>
    <property type="match status" value="1"/>
</dbReference>
<evidence type="ECO:0000313" key="4">
    <source>
        <dbReference type="EMBL" id="OIT32729.1"/>
    </source>
</evidence>
<proteinExistence type="inferred from homology"/>
<dbReference type="Pfam" id="PF13041">
    <property type="entry name" value="PPR_2"/>
    <property type="match status" value="2"/>
</dbReference>
<feature type="repeat" description="PPR" evidence="3">
    <location>
        <begin position="48"/>
        <end position="82"/>
    </location>
</feature>
<keyword evidence="5" id="KW-1185">Reference proteome</keyword>